<protein>
    <recommendedName>
        <fullName evidence="7">Ribosomal RNA small subunit methyltransferase A</fullName>
        <ecNumber evidence="7">2.1.1.182</ecNumber>
    </recommendedName>
    <alternativeName>
        <fullName evidence="7">16S rRNA (adenine(1518)-N(6)/adenine(1519)-N(6))-dimethyltransferase</fullName>
    </alternativeName>
    <alternativeName>
        <fullName evidence="7">16S rRNA dimethyladenosine transferase</fullName>
    </alternativeName>
    <alternativeName>
        <fullName evidence="7">16S rRNA dimethylase</fullName>
    </alternativeName>
    <alternativeName>
        <fullName evidence="7">S-adenosylmethionine-6-N', N'-adenosyl(rRNA) dimethyltransferase</fullName>
    </alternativeName>
</protein>
<dbReference type="Gene3D" id="3.40.50.150">
    <property type="entry name" value="Vaccinia Virus protein VP39"/>
    <property type="match status" value="1"/>
</dbReference>
<dbReference type="InterPro" id="IPR001737">
    <property type="entry name" value="KsgA/Erm"/>
</dbReference>
<keyword evidence="6 7" id="KW-0694">RNA-binding</keyword>
<dbReference type="HAMAP" id="MF_00607">
    <property type="entry name" value="16SrRNA_methyltr_A"/>
    <property type="match status" value="1"/>
</dbReference>
<dbReference type="Proteomes" id="UP001595906">
    <property type="component" value="Unassembled WGS sequence"/>
</dbReference>
<evidence type="ECO:0000256" key="2">
    <source>
        <dbReference type="ARBA" id="ARBA00022552"/>
    </source>
</evidence>
<comment type="similarity">
    <text evidence="7">Belongs to the class I-like SAM-binding methyltransferase superfamily. rRNA adenine N(6)-methyltransferase family. RsmA subfamily.</text>
</comment>
<sequence length="267" mass="30210">MQYTLKKSLGQHFLTNENICKQIVTALQANPFTNLVEVGPGAGALTKYLLPLENIHFKAIELDDEKVVYLHKTYPAIAGKIINADFLNISAPFEGHFTVVGNFPYNISSQILFKILDWKDQVPVVIGMFQKEVAMRVAAKEGSKVYGIISILIQAFYEVEYLFDVPPESFNPPPKVMSGVIRLTRKQTSFPVKSQKEFILLVKMAFNQRRKMLRNAVKGLFTAEVLQDPFFNQRAEQISIEKFAALTFKMNTGVKVDRNTDDLNLAD</sequence>
<feature type="binding site" evidence="7 8">
    <location>
        <position position="14"/>
    </location>
    <ligand>
        <name>S-adenosyl-L-methionine</name>
        <dbReference type="ChEBI" id="CHEBI:59789"/>
    </ligand>
</feature>
<feature type="domain" description="Ribosomal RNA adenine methylase transferase N-terminal" evidence="9">
    <location>
        <begin position="19"/>
        <end position="187"/>
    </location>
</feature>
<comment type="caution">
    <text evidence="10">The sequence shown here is derived from an EMBL/GenBank/DDBJ whole genome shotgun (WGS) entry which is preliminary data.</text>
</comment>
<dbReference type="InterPro" id="IPR023165">
    <property type="entry name" value="rRNA_Ade_diMease-like_C"/>
</dbReference>
<keyword evidence="1 7" id="KW-0963">Cytoplasm</keyword>
<feature type="binding site" evidence="7 8">
    <location>
        <position position="61"/>
    </location>
    <ligand>
        <name>S-adenosyl-L-methionine</name>
        <dbReference type="ChEBI" id="CHEBI:59789"/>
    </ligand>
</feature>
<evidence type="ECO:0000256" key="8">
    <source>
        <dbReference type="PROSITE-ProRule" id="PRU01026"/>
    </source>
</evidence>
<dbReference type="RefSeq" id="WP_379015028.1">
    <property type="nucleotide sequence ID" value="NZ_JBHSDC010000028.1"/>
</dbReference>
<organism evidence="10 11">
    <name type="scientific">Parasediminibacterium paludis</name>
    <dbReference type="NCBI Taxonomy" id="908966"/>
    <lineage>
        <taxon>Bacteria</taxon>
        <taxon>Pseudomonadati</taxon>
        <taxon>Bacteroidota</taxon>
        <taxon>Chitinophagia</taxon>
        <taxon>Chitinophagales</taxon>
        <taxon>Chitinophagaceae</taxon>
        <taxon>Parasediminibacterium</taxon>
    </lineage>
</organism>
<feature type="binding site" evidence="7 8">
    <location>
        <position position="85"/>
    </location>
    <ligand>
        <name>S-adenosyl-L-methionine</name>
        <dbReference type="ChEBI" id="CHEBI:59789"/>
    </ligand>
</feature>
<dbReference type="EMBL" id="JBHSDC010000028">
    <property type="protein sequence ID" value="MFC4232964.1"/>
    <property type="molecule type" value="Genomic_DNA"/>
</dbReference>
<comment type="catalytic activity">
    <reaction evidence="7">
        <text>adenosine(1518)/adenosine(1519) in 16S rRNA + 4 S-adenosyl-L-methionine = N(6)-dimethyladenosine(1518)/N(6)-dimethyladenosine(1519) in 16S rRNA + 4 S-adenosyl-L-homocysteine + 4 H(+)</text>
        <dbReference type="Rhea" id="RHEA:19609"/>
        <dbReference type="Rhea" id="RHEA-COMP:10232"/>
        <dbReference type="Rhea" id="RHEA-COMP:10233"/>
        <dbReference type="ChEBI" id="CHEBI:15378"/>
        <dbReference type="ChEBI" id="CHEBI:57856"/>
        <dbReference type="ChEBI" id="CHEBI:59789"/>
        <dbReference type="ChEBI" id="CHEBI:74411"/>
        <dbReference type="ChEBI" id="CHEBI:74493"/>
        <dbReference type="EC" id="2.1.1.182"/>
    </reaction>
</comment>
<dbReference type="NCBIfam" id="TIGR00755">
    <property type="entry name" value="ksgA"/>
    <property type="match status" value="1"/>
</dbReference>
<evidence type="ECO:0000256" key="7">
    <source>
        <dbReference type="HAMAP-Rule" id="MF_00607"/>
    </source>
</evidence>
<keyword evidence="11" id="KW-1185">Reference proteome</keyword>
<dbReference type="GO" id="GO:0052908">
    <property type="term" value="F:16S rRNA (adenine(1518)-N(6)/adenine(1519)-N(6))-dimethyltransferase activity"/>
    <property type="evidence" value="ECO:0007669"/>
    <property type="project" value="UniProtKB-EC"/>
</dbReference>
<evidence type="ECO:0000256" key="5">
    <source>
        <dbReference type="ARBA" id="ARBA00022691"/>
    </source>
</evidence>
<dbReference type="PROSITE" id="PS01131">
    <property type="entry name" value="RRNA_A_DIMETH"/>
    <property type="match status" value="1"/>
</dbReference>
<feature type="binding site" evidence="7 8">
    <location>
        <position position="102"/>
    </location>
    <ligand>
        <name>S-adenosyl-L-methionine</name>
        <dbReference type="ChEBI" id="CHEBI:59789"/>
    </ligand>
</feature>
<dbReference type="EC" id="2.1.1.182" evidence="7"/>
<evidence type="ECO:0000256" key="1">
    <source>
        <dbReference type="ARBA" id="ARBA00022490"/>
    </source>
</evidence>
<evidence type="ECO:0000256" key="3">
    <source>
        <dbReference type="ARBA" id="ARBA00022603"/>
    </source>
</evidence>
<dbReference type="InterPro" id="IPR020598">
    <property type="entry name" value="rRNA_Ade_methylase_Trfase_N"/>
</dbReference>
<dbReference type="Pfam" id="PF00398">
    <property type="entry name" value="RrnaAD"/>
    <property type="match status" value="1"/>
</dbReference>
<comment type="function">
    <text evidence="7">Specifically dimethylates two adjacent adenosines (A1518 and A1519) in the loop of a conserved hairpin near the 3'-end of 16S rRNA in the 30S particle. May play a critical role in biogenesis of 30S subunits.</text>
</comment>
<proteinExistence type="inferred from homology"/>
<evidence type="ECO:0000256" key="6">
    <source>
        <dbReference type="ARBA" id="ARBA00022884"/>
    </source>
</evidence>
<accession>A0ABV8Q0X4</accession>
<dbReference type="PANTHER" id="PTHR11727:SF7">
    <property type="entry name" value="DIMETHYLADENOSINE TRANSFERASE-RELATED"/>
    <property type="match status" value="1"/>
</dbReference>
<feature type="binding site" evidence="7 8">
    <location>
        <position position="39"/>
    </location>
    <ligand>
        <name>S-adenosyl-L-methionine</name>
        <dbReference type="ChEBI" id="CHEBI:59789"/>
    </ligand>
</feature>
<dbReference type="SUPFAM" id="SSF53335">
    <property type="entry name" value="S-adenosyl-L-methionine-dependent methyltransferases"/>
    <property type="match status" value="1"/>
</dbReference>
<evidence type="ECO:0000259" key="9">
    <source>
        <dbReference type="SMART" id="SM00650"/>
    </source>
</evidence>
<dbReference type="InterPro" id="IPR020596">
    <property type="entry name" value="rRNA_Ade_Mease_Trfase_CS"/>
</dbReference>
<dbReference type="InterPro" id="IPR011530">
    <property type="entry name" value="rRNA_adenine_dimethylase"/>
</dbReference>
<comment type="subcellular location">
    <subcellularLocation>
        <location evidence="7">Cytoplasm</location>
    </subcellularLocation>
</comment>
<keyword evidence="4 7" id="KW-0808">Transferase</keyword>
<dbReference type="PROSITE" id="PS51689">
    <property type="entry name" value="SAM_RNA_A_N6_MT"/>
    <property type="match status" value="1"/>
</dbReference>
<evidence type="ECO:0000313" key="10">
    <source>
        <dbReference type="EMBL" id="MFC4232964.1"/>
    </source>
</evidence>
<feature type="binding site" evidence="7 8">
    <location>
        <position position="12"/>
    </location>
    <ligand>
        <name>S-adenosyl-L-methionine</name>
        <dbReference type="ChEBI" id="CHEBI:59789"/>
    </ligand>
</feature>
<name>A0ABV8Q0X4_9BACT</name>
<keyword evidence="2 7" id="KW-0698">rRNA processing</keyword>
<dbReference type="SMART" id="SM00650">
    <property type="entry name" value="rADc"/>
    <property type="match status" value="1"/>
</dbReference>
<gene>
    <name evidence="7 10" type="primary">rsmA</name>
    <name evidence="7" type="synonym">ksgA</name>
    <name evidence="10" type="ORF">ACFOW1_13770</name>
</gene>
<dbReference type="InterPro" id="IPR029063">
    <property type="entry name" value="SAM-dependent_MTases_sf"/>
</dbReference>
<dbReference type="PANTHER" id="PTHR11727">
    <property type="entry name" value="DIMETHYLADENOSINE TRANSFERASE"/>
    <property type="match status" value="1"/>
</dbReference>
<dbReference type="Gene3D" id="1.10.8.100">
    <property type="entry name" value="Ribosomal RNA adenine dimethylase-like, domain 2"/>
    <property type="match status" value="1"/>
</dbReference>
<reference evidence="11" key="1">
    <citation type="journal article" date="2019" name="Int. J. Syst. Evol. Microbiol.">
        <title>The Global Catalogue of Microorganisms (GCM) 10K type strain sequencing project: providing services to taxonomists for standard genome sequencing and annotation.</title>
        <authorList>
            <consortium name="The Broad Institute Genomics Platform"/>
            <consortium name="The Broad Institute Genome Sequencing Center for Infectious Disease"/>
            <person name="Wu L."/>
            <person name="Ma J."/>
        </authorList>
    </citation>
    <scope>NUCLEOTIDE SEQUENCE [LARGE SCALE GENOMIC DNA]</scope>
    <source>
        <strain evidence="11">CECT 8010</strain>
    </source>
</reference>
<evidence type="ECO:0000256" key="4">
    <source>
        <dbReference type="ARBA" id="ARBA00022679"/>
    </source>
</evidence>
<keyword evidence="5 7" id="KW-0949">S-adenosyl-L-methionine</keyword>
<keyword evidence="3 7" id="KW-0489">Methyltransferase</keyword>
<evidence type="ECO:0000313" key="11">
    <source>
        <dbReference type="Proteomes" id="UP001595906"/>
    </source>
</evidence>